<dbReference type="Proteomes" id="UP000094969">
    <property type="component" value="Chromosome"/>
</dbReference>
<dbReference type="Pfam" id="PF01471">
    <property type="entry name" value="PG_binding_1"/>
    <property type="match status" value="1"/>
</dbReference>
<protein>
    <recommendedName>
        <fullName evidence="2">Peptidoglycan binding-like domain-containing protein</fullName>
    </recommendedName>
</protein>
<dbReference type="InterPro" id="IPR002477">
    <property type="entry name" value="Peptidoglycan-bd-like"/>
</dbReference>
<evidence type="ECO:0000313" key="4">
    <source>
        <dbReference type="Proteomes" id="UP000094969"/>
    </source>
</evidence>
<feature type="domain" description="Peptidoglycan binding-like" evidence="2">
    <location>
        <begin position="40"/>
        <end position="104"/>
    </location>
</feature>
<evidence type="ECO:0000313" key="3">
    <source>
        <dbReference type="EMBL" id="AOO82292.1"/>
    </source>
</evidence>
<reference evidence="3 4" key="1">
    <citation type="journal article" date="2015" name="Antonie Van Leeuwenhoek">
        <title>Bosea vaviloviae sp. nov., a new species of slow-growing rhizobia isolated from nodules of the relict species Vavilovia formosa (Stev.) Fed.</title>
        <authorList>
            <person name="Safronova V.I."/>
            <person name="Kuznetsova I.G."/>
            <person name="Sazanova A.L."/>
            <person name="Kimeklis A.K."/>
            <person name="Belimov A.A."/>
            <person name="Andronov E.E."/>
            <person name="Pinaev A.G."/>
            <person name="Chizhevskaya E.P."/>
            <person name="Pukhaev A.R."/>
            <person name="Popov K.P."/>
            <person name="Willems A."/>
            <person name="Tikhonovich I.A."/>
        </authorList>
    </citation>
    <scope>NUCLEOTIDE SEQUENCE [LARGE SCALE GENOMIC DNA]</scope>
    <source>
        <strain evidence="3 4">Vaf18</strain>
    </source>
</reference>
<dbReference type="KEGG" id="bvv:BHK69_19225"/>
<organism evidence="3 4">
    <name type="scientific">Bosea vaviloviae</name>
    <dbReference type="NCBI Taxonomy" id="1526658"/>
    <lineage>
        <taxon>Bacteria</taxon>
        <taxon>Pseudomonadati</taxon>
        <taxon>Pseudomonadota</taxon>
        <taxon>Alphaproteobacteria</taxon>
        <taxon>Hyphomicrobiales</taxon>
        <taxon>Boseaceae</taxon>
        <taxon>Bosea</taxon>
    </lineage>
</organism>
<dbReference type="InterPro" id="IPR036366">
    <property type="entry name" value="PGBDSf"/>
</dbReference>
<dbReference type="STRING" id="1526658.BHK69_19225"/>
<keyword evidence="4" id="KW-1185">Reference proteome</keyword>
<dbReference type="OrthoDB" id="1523598at2"/>
<evidence type="ECO:0000256" key="1">
    <source>
        <dbReference type="SAM" id="MobiDB-lite"/>
    </source>
</evidence>
<gene>
    <name evidence="3" type="ORF">BHK69_19225</name>
</gene>
<sequence length="130" mass="13702">MVGFGETGRYGMALTSSRFTSEPRLRKASENTPALKQGDTGEGVAILQTALIDLGFAMPNSTHKGKTLPDGIFGAETAIKIREFQAAAGLVADGVVGRMTLSALETAVIAQTTLQARQFAAAARVRRFNS</sequence>
<dbReference type="AlphaFoldDB" id="A0A1D7U4M7"/>
<dbReference type="InterPro" id="IPR036365">
    <property type="entry name" value="PGBD-like_sf"/>
</dbReference>
<name>A0A1D7U4M7_9HYPH</name>
<accession>A0A1D7U4M7</accession>
<dbReference type="SUPFAM" id="SSF47090">
    <property type="entry name" value="PGBD-like"/>
    <property type="match status" value="1"/>
</dbReference>
<dbReference type="Gene3D" id="1.10.101.10">
    <property type="entry name" value="PGBD-like superfamily/PGBD"/>
    <property type="match status" value="1"/>
</dbReference>
<dbReference type="EMBL" id="CP017147">
    <property type="protein sequence ID" value="AOO82292.1"/>
    <property type="molecule type" value="Genomic_DNA"/>
</dbReference>
<feature type="region of interest" description="Disordered" evidence="1">
    <location>
        <begin position="21"/>
        <end position="40"/>
    </location>
</feature>
<dbReference type="RefSeq" id="WP_069691502.1">
    <property type="nucleotide sequence ID" value="NZ_CP017147.1"/>
</dbReference>
<proteinExistence type="predicted"/>
<evidence type="ECO:0000259" key="2">
    <source>
        <dbReference type="Pfam" id="PF01471"/>
    </source>
</evidence>